<comment type="caution">
    <text evidence="1">The sequence shown here is derived from an EMBL/GenBank/DDBJ whole genome shotgun (WGS) entry which is preliminary data.</text>
</comment>
<proteinExistence type="predicted"/>
<gene>
    <name evidence="1" type="ORF">QZM56_20705</name>
</gene>
<accession>A0AAP4R3P5</accession>
<evidence type="ECO:0000313" key="2">
    <source>
        <dbReference type="Proteomes" id="UP001172109"/>
    </source>
</evidence>
<sequence length="40" mass="3883">MFSVPACASSASFDIAARARGASSLAHPDPIAGAPPTRAG</sequence>
<dbReference type="AlphaFoldDB" id="A0AAP4R3P5"/>
<name>A0AAP4R3P5_9BURK</name>
<evidence type="ECO:0000313" key="1">
    <source>
        <dbReference type="EMBL" id="MDN7566928.1"/>
    </source>
</evidence>
<protein>
    <submittedName>
        <fullName evidence="1">Uncharacterized protein</fullName>
    </submittedName>
</protein>
<dbReference type="RefSeq" id="WP_256218068.1">
    <property type="nucleotide sequence ID" value="NZ_CADEUY010000002.1"/>
</dbReference>
<dbReference type="EMBL" id="JAUJQS010000014">
    <property type="protein sequence ID" value="MDN7566928.1"/>
    <property type="molecule type" value="Genomic_DNA"/>
</dbReference>
<organism evidence="1 2">
    <name type="scientific">Burkholderia contaminans</name>
    <dbReference type="NCBI Taxonomy" id="488447"/>
    <lineage>
        <taxon>Bacteria</taxon>
        <taxon>Pseudomonadati</taxon>
        <taxon>Pseudomonadota</taxon>
        <taxon>Betaproteobacteria</taxon>
        <taxon>Burkholderiales</taxon>
        <taxon>Burkholderiaceae</taxon>
        <taxon>Burkholderia</taxon>
        <taxon>Burkholderia cepacia complex</taxon>
    </lineage>
</organism>
<reference evidence="1" key="1">
    <citation type="submission" date="2023-07" db="EMBL/GenBank/DDBJ databases">
        <title>A collection of bacterial strains from the Burkholderia cepacia Research Laboratory and Repository.</title>
        <authorList>
            <person name="Lipuma J."/>
            <person name="Spilker T."/>
            <person name="Caverly L."/>
        </authorList>
    </citation>
    <scope>NUCLEOTIDE SEQUENCE</scope>
    <source>
        <strain evidence="1">AU44979</strain>
    </source>
</reference>
<dbReference type="Proteomes" id="UP001172109">
    <property type="component" value="Unassembled WGS sequence"/>
</dbReference>